<dbReference type="EMBL" id="BAHE01000009">
    <property type="protein sequence ID" value="GAB99381.1"/>
    <property type="molecule type" value="Genomic_DNA"/>
</dbReference>
<organism evidence="2 3">
    <name type="scientific">Gordonia namibiensis NBRC 108229</name>
    <dbReference type="NCBI Taxonomy" id="1208314"/>
    <lineage>
        <taxon>Bacteria</taxon>
        <taxon>Bacillati</taxon>
        <taxon>Actinomycetota</taxon>
        <taxon>Actinomycetes</taxon>
        <taxon>Mycobacteriales</taxon>
        <taxon>Gordoniaceae</taxon>
        <taxon>Gordonia</taxon>
    </lineage>
</organism>
<gene>
    <name evidence="2" type="ORF">GONAM_09_00260</name>
</gene>
<sequence>MVDDGDVDTGGGVVGGDLGQLTVHGGSTQASDEGYQFDDSIRHDIPFDEGTGPARAVDTKPATGPESD</sequence>
<proteinExistence type="predicted"/>
<protein>
    <submittedName>
        <fullName evidence="2">Uncharacterized protein</fullName>
    </submittedName>
</protein>
<evidence type="ECO:0000313" key="3">
    <source>
        <dbReference type="Proteomes" id="UP000035058"/>
    </source>
</evidence>
<accession>K6X021</accession>
<feature type="compositionally biased region" description="Gly residues" evidence="1">
    <location>
        <begin position="8"/>
        <end position="18"/>
    </location>
</feature>
<comment type="caution">
    <text evidence="2">The sequence shown here is derived from an EMBL/GenBank/DDBJ whole genome shotgun (WGS) entry which is preliminary data.</text>
</comment>
<evidence type="ECO:0000256" key="1">
    <source>
        <dbReference type="SAM" id="MobiDB-lite"/>
    </source>
</evidence>
<feature type="region of interest" description="Disordered" evidence="1">
    <location>
        <begin position="1"/>
        <end position="68"/>
    </location>
</feature>
<reference evidence="2 3" key="1">
    <citation type="submission" date="2012-08" db="EMBL/GenBank/DDBJ databases">
        <title>Whole genome shotgun sequence of Gordonia namibiensis NBRC 108229.</title>
        <authorList>
            <person name="Isaki-Nakamura S."/>
            <person name="Hosoyama A."/>
            <person name="Tsuchikane K."/>
            <person name="Katsumata H."/>
            <person name="Baba S."/>
            <person name="Yamazaki S."/>
            <person name="Fujita N."/>
        </authorList>
    </citation>
    <scope>NUCLEOTIDE SEQUENCE [LARGE SCALE GENOMIC DNA]</scope>
    <source>
        <strain evidence="2 3">NBRC 108229</strain>
    </source>
</reference>
<evidence type="ECO:0000313" key="2">
    <source>
        <dbReference type="EMBL" id="GAB99381.1"/>
    </source>
</evidence>
<name>K6X021_9ACTN</name>
<keyword evidence="3" id="KW-1185">Reference proteome</keyword>
<dbReference type="AlphaFoldDB" id="K6X021"/>
<dbReference type="Proteomes" id="UP000035058">
    <property type="component" value="Unassembled WGS sequence"/>
</dbReference>